<dbReference type="Gene3D" id="1.10.530.10">
    <property type="match status" value="1"/>
</dbReference>
<dbReference type="EMBL" id="FOXF01000045">
    <property type="protein sequence ID" value="SFP62797.1"/>
    <property type="molecule type" value="Genomic_DNA"/>
</dbReference>
<proteinExistence type="predicted"/>
<reference evidence="1 2" key="1">
    <citation type="submission" date="2016-10" db="EMBL/GenBank/DDBJ databases">
        <authorList>
            <person name="Varghese N."/>
            <person name="Submissions S."/>
        </authorList>
    </citation>
    <scope>NUCLEOTIDE SEQUENCE [LARGE SCALE GENOMIC DNA]</scope>
    <source>
        <strain evidence="1 2">DSM 1361</strain>
    </source>
</reference>
<dbReference type="CDD" id="cd13400">
    <property type="entry name" value="LT_IagB-like"/>
    <property type="match status" value="1"/>
</dbReference>
<accession>A0A662ZJE7</accession>
<protein>
    <recommendedName>
        <fullName evidence="3">Transglycosylase SLT domain-containing protein</fullName>
    </recommendedName>
</protein>
<evidence type="ECO:0008006" key="3">
    <source>
        <dbReference type="Google" id="ProtNLM"/>
    </source>
</evidence>
<gene>
    <name evidence="1" type="ORF">SAMN02910344_01909</name>
</gene>
<evidence type="ECO:0000313" key="1">
    <source>
        <dbReference type="EMBL" id="SFP62797.1"/>
    </source>
</evidence>
<keyword evidence="2" id="KW-1185">Reference proteome</keyword>
<dbReference type="Proteomes" id="UP000243745">
    <property type="component" value="Unassembled WGS sequence"/>
</dbReference>
<dbReference type="SUPFAM" id="SSF53955">
    <property type="entry name" value="Lysozyme-like"/>
    <property type="match status" value="1"/>
</dbReference>
<name>A0A662ZJE7_9GAMM</name>
<dbReference type="AlphaFoldDB" id="A0A662ZJE7"/>
<organism evidence="1 2">
    <name type="scientific">Ruminobacter amylophilus</name>
    <dbReference type="NCBI Taxonomy" id="867"/>
    <lineage>
        <taxon>Bacteria</taxon>
        <taxon>Pseudomonadati</taxon>
        <taxon>Pseudomonadota</taxon>
        <taxon>Gammaproteobacteria</taxon>
        <taxon>Aeromonadales</taxon>
        <taxon>Succinivibrionaceae</taxon>
        <taxon>Ruminobacter</taxon>
    </lineage>
</organism>
<evidence type="ECO:0000313" key="2">
    <source>
        <dbReference type="Proteomes" id="UP000243745"/>
    </source>
</evidence>
<sequence length="199" mass="22508">MNFGKTVLTETKKTVFKTALVSAVLSLMMSGIPADASAGVSGGKCEGHWRDFAYDTKIMKRYKPYSHCVKWTAGQFELPEELLYSILYVERGDVSGNCMTNSNGTEDCGPAQINDVRLGEIKKFDLDKSDMKNSPCRNIWVMGYLIRREIEKADGDLWLGVGNYHYKRSVNSDIHDKYVNRIRDAWVRLNTNVAEMCGQ</sequence>
<dbReference type="InterPro" id="IPR023346">
    <property type="entry name" value="Lysozyme-like_dom_sf"/>
</dbReference>